<dbReference type="InterPro" id="IPR040244">
    <property type="entry name" value="EDR4-like"/>
</dbReference>
<sequence>MLSVTVQFAGQEEFTGLEECAVACFGFSGENTAFAKGLTEDFLIMTKNMNSKVLLIVKCPNCLSLLPESTDVPVYACGGCGAILLAKKRNNSKVDTTSQTFVFSVDQEAGSSSNQQSDQNSDATNIDLHSSNKDQDAAKRAENGTVDGPRSAVEEYSYENLKMKQLCADNQPSLVNPNDEPDQNSEFSGDEDAGNQQEDVGFENSLGKQKIEQLSDDNRTGSSLAELQKLAKELNHSNDPNVHRRIAIARKIVAESMRLRRQKDEKPRYSSPMIPKYPGMEGLKIQVRELRDQIETAQRLVMLHFEQPKAFSSEEKRQDDNPPVSGSSNPKRNHLESDVSASDDCWQRNGVTKQKERYARPIADGSRRSQHVTCAPSFLSRLKAFFFSAKDTRV</sequence>
<dbReference type="GO" id="GO:1900150">
    <property type="term" value="P:regulation of defense response to fungus"/>
    <property type="evidence" value="ECO:0007669"/>
    <property type="project" value="InterPro"/>
</dbReference>
<organism evidence="3 4">
    <name type="scientific">Deinandra increscens subsp. villosa</name>
    <dbReference type="NCBI Taxonomy" id="3103831"/>
    <lineage>
        <taxon>Eukaryota</taxon>
        <taxon>Viridiplantae</taxon>
        <taxon>Streptophyta</taxon>
        <taxon>Embryophyta</taxon>
        <taxon>Tracheophyta</taxon>
        <taxon>Spermatophyta</taxon>
        <taxon>Magnoliopsida</taxon>
        <taxon>eudicotyledons</taxon>
        <taxon>Gunneridae</taxon>
        <taxon>Pentapetalae</taxon>
        <taxon>asterids</taxon>
        <taxon>campanulids</taxon>
        <taxon>Asterales</taxon>
        <taxon>Asteraceae</taxon>
        <taxon>Asteroideae</taxon>
        <taxon>Heliantheae alliance</taxon>
        <taxon>Madieae</taxon>
        <taxon>Madiinae</taxon>
        <taxon>Deinandra</taxon>
    </lineage>
</organism>
<feature type="region of interest" description="Disordered" evidence="1">
    <location>
        <begin position="258"/>
        <end position="277"/>
    </location>
</feature>
<accession>A0AAP0CXC9</accession>
<dbReference type="AlphaFoldDB" id="A0AAP0CXC9"/>
<feature type="region of interest" description="Disordered" evidence="1">
    <location>
        <begin position="170"/>
        <end position="198"/>
    </location>
</feature>
<dbReference type="PANTHER" id="PTHR31105">
    <property type="entry name" value="EXTRA-LARGE G-PROTEIN-LIKE"/>
    <property type="match status" value="1"/>
</dbReference>
<dbReference type="Pfam" id="PF22910">
    <property type="entry name" value="EDR4-like_1st"/>
    <property type="match status" value="1"/>
</dbReference>
<dbReference type="Proteomes" id="UP001408789">
    <property type="component" value="Unassembled WGS sequence"/>
</dbReference>
<reference evidence="3 4" key="1">
    <citation type="submission" date="2024-04" db="EMBL/GenBank/DDBJ databases">
        <title>The reference genome of an endangered Asteraceae, Deinandra increscens subsp. villosa, native to the Central Coast of California.</title>
        <authorList>
            <person name="Guilliams M."/>
            <person name="Hasenstab-Lehman K."/>
            <person name="Meyer R."/>
            <person name="Mcevoy S."/>
        </authorList>
    </citation>
    <scope>NUCLEOTIDE SEQUENCE [LARGE SCALE GENOMIC DNA]</scope>
    <source>
        <tissue evidence="3">Leaf</tissue>
    </source>
</reference>
<feature type="domain" description="Enhanced disease resistance 4-like N-terminal" evidence="2">
    <location>
        <begin position="56"/>
        <end position="86"/>
    </location>
</feature>
<evidence type="ECO:0000313" key="3">
    <source>
        <dbReference type="EMBL" id="KAK9060999.1"/>
    </source>
</evidence>
<gene>
    <name evidence="3" type="ORF">SSX86_018179</name>
</gene>
<protein>
    <recommendedName>
        <fullName evidence="2">Enhanced disease resistance 4-like N-terminal domain-containing protein</fullName>
    </recommendedName>
</protein>
<keyword evidence="4" id="KW-1185">Reference proteome</keyword>
<feature type="compositionally biased region" description="Low complexity" evidence="1">
    <location>
        <begin position="111"/>
        <end position="122"/>
    </location>
</feature>
<dbReference type="EMBL" id="JBCNJP010000019">
    <property type="protein sequence ID" value="KAK9060999.1"/>
    <property type="molecule type" value="Genomic_DNA"/>
</dbReference>
<feature type="region of interest" description="Disordered" evidence="1">
    <location>
        <begin position="310"/>
        <end position="370"/>
    </location>
</feature>
<proteinExistence type="predicted"/>
<dbReference type="PANTHER" id="PTHR31105:SF38">
    <property type="entry name" value="PROTEIN ENHANCED DISEASE RESISTANCE 4"/>
    <property type="match status" value="1"/>
</dbReference>
<evidence type="ECO:0000313" key="4">
    <source>
        <dbReference type="Proteomes" id="UP001408789"/>
    </source>
</evidence>
<name>A0AAP0CXC9_9ASTR</name>
<feature type="region of interest" description="Disordered" evidence="1">
    <location>
        <begin position="107"/>
        <end position="151"/>
    </location>
</feature>
<feature type="compositionally biased region" description="Acidic residues" evidence="1">
    <location>
        <begin position="179"/>
        <end position="193"/>
    </location>
</feature>
<feature type="compositionally biased region" description="Basic and acidic residues" evidence="1">
    <location>
        <begin position="130"/>
        <end position="142"/>
    </location>
</feature>
<evidence type="ECO:0000259" key="2">
    <source>
        <dbReference type="Pfam" id="PF22910"/>
    </source>
</evidence>
<dbReference type="InterPro" id="IPR055126">
    <property type="entry name" value="EDR4-like_N"/>
</dbReference>
<comment type="caution">
    <text evidence="3">The sequence shown here is derived from an EMBL/GenBank/DDBJ whole genome shotgun (WGS) entry which is preliminary data.</text>
</comment>
<evidence type="ECO:0000256" key="1">
    <source>
        <dbReference type="SAM" id="MobiDB-lite"/>
    </source>
</evidence>